<dbReference type="RefSeq" id="WP_007870897.1">
    <property type="nucleotide sequence ID" value="NZ_KQ235880.1"/>
</dbReference>
<dbReference type="GeneID" id="93166226"/>
<proteinExistence type="predicted"/>
<dbReference type="Pfam" id="PF14898">
    <property type="entry name" value="DUF4491"/>
    <property type="match status" value="1"/>
</dbReference>
<keyword evidence="2" id="KW-0472">Membrane</keyword>
<comment type="caution">
    <text evidence="3">The sequence shown here is derived from an EMBL/GenBank/DDBJ whole genome shotgun (WGS) entry which is preliminary data.</text>
</comment>
<dbReference type="OrthoDB" id="9814848at2"/>
<dbReference type="AlphaFoldDB" id="A0A0J9BZ07"/>
<keyword evidence="2" id="KW-0812">Transmembrane</keyword>
<feature type="transmembrane region" description="Helical" evidence="2">
    <location>
        <begin position="6"/>
        <end position="23"/>
    </location>
</feature>
<keyword evidence="2" id="KW-1133">Transmembrane helix</keyword>
<feature type="region of interest" description="Disordered" evidence="1">
    <location>
        <begin position="86"/>
        <end position="109"/>
    </location>
</feature>
<organism evidence="3 4">
    <name type="scientific">[Clostridium] citroniae WAL-19142</name>
    <dbReference type="NCBI Taxonomy" id="742734"/>
    <lineage>
        <taxon>Bacteria</taxon>
        <taxon>Bacillati</taxon>
        <taxon>Bacillota</taxon>
        <taxon>Clostridia</taxon>
        <taxon>Lachnospirales</taxon>
        <taxon>Lachnospiraceae</taxon>
        <taxon>Enterocloster</taxon>
    </lineage>
</organism>
<evidence type="ECO:0000313" key="4">
    <source>
        <dbReference type="Proteomes" id="UP000037392"/>
    </source>
</evidence>
<dbReference type="InterPro" id="IPR027890">
    <property type="entry name" value="DUF4491"/>
</dbReference>
<sequence length="109" mass="12623">MNYEGILTAVICFVCIGLFHPIVIKAEYHFSSRCWPFFLVLGILFLVASLNVRQEIGAIILGLLGCSCLWSIIELKEQEKRVERGWFPKNPRRGRRKHDSSSMKNRRTI</sequence>
<evidence type="ECO:0000313" key="3">
    <source>
        <dbReference type="EMBL" id="KMW17381.1"/>
    </source>
</evidence>
<evidence type="ECO:0000256" key="2">
    <source>
        <dbReference type="SAM" id="Phobius"/>
    </source>
</evidence>
<evidence type="ECO:0008006" key="5">
    <source>
        <dbReference type="Google" id="ProtNLM"/>
    </source>
</evidence>
<dbReference type="EMBL" id="ADLK01000027">
    <property type="protein sequence ID" value="KMW17381.1"/>
    <property type="molecule type" value="Genomic_DNA"/>
</dbReference>
<dbReference type="Proteomes" id="UP000037392">
    <property type="component" value="Unassembled WGS sequence"/>
</dbReference>
<reference evidence="3 4" key="1">
    <citation type="submission" date="2011-04" db="EMBL/GenBank/DDBJ databases">
        <title>The Genome Sequence of Clostridium citroniae WAL-19142.</title>
        <authorList>
            <consortium name="The Broad Institute Genome Sequencing Platform"/>
            <person name="Earl A."/>
            <person name="Ward D."/>
            <person name="Feldgarden M."/>
            <person name="Gevers D."/>
            <person name="Warren Y.A."/>
            <person name="Tyrrell K.L."/>
            <person name="Citron D.M."/>
            <person name="Goldstein E.J."/>
            <person name="Daigneault M."/>
            <person name="Allen-Vercoe E."/>
            <person name="Young S.K."/>
            <person name="Zeng Q."/>
            <person name="Gargeya S."/>
            <person name="Fitzgerald M."/>
            <person name="Haas B."/>
            <person name="Abouelleil A."/>
            <person name="Alvarado L."/>
            <person name="Arachchi H.M."/>
            <person name="Berlin A."/>
            <person name="Brown A."/>
            <person name="Chapman S.B."/>
            <person name="Chen Z."/>
            <person name="Dunbar C."/>
            <person name="Freedman E."/>
            <person name="Gearin G."/>
            <person name="Gellesch M."/>
            <person name="Goldberg J."/>
            <person name="Griggs A."/>
            <person name="Gujja S."/>
            <person name="Heilman E.R."/>
            <person name="Heiman D."/>
            <person name="Howarth C."/>
            <person name="Larson L."/>
            <person name="Lui A."/>
            <person name="MacDonald P.J."/>
            <person name="Mehta T."/>
            <person name="Montmayeur A."/>
            <person name="Murphy C."/>
            <person name="Neiman D."/>
            <person name="Pearson M."/>
            <person name="Priest M."/>
            <person name="Roberts A."/>
            <person name="Saif S."/>
            <person name="Shea T."/>
            <person name="Shenoy N."/>
            <person name="Sisk P."/>
            <person name="Stolte C."/>
            <person name="Sykes S."/>
            <person name="White J."/>
            <person name="Yandava C."/>
            <person name="Wortman J."/>
            <person name="Nusbaum C."/>
            <person name="Birren B."/>
        </authorList>
    </citation>
    <scope>NUCLEOTIDE SEQUENCE [LARGE SCALE GENOMIC DNA]</scope>
    <source>
        <strain evidence="3 4">WAL-19142</strain>
    </source>
</reference>
<name>A0A0J9BZ07_9FIRM</name>
<gene>
    <name evidence="3" type="ORF">HMPREF9470_03570</name>
</gene>
<protein>
    <recommendedName>
        <fullName evidence="5">DUF4491 domain-containing protein</fullName>
    </recommendedName>
</protein>
<accession>A0A0J9BZ07</accession>
<feature type="transmembrane region" description="Helical" evidence="2">
    <location>
        <begin position="35"/>
        <end position="52"/>
    </location>
</feature>
<evidence type="ECO:0000256" key="1">
    <source>
        <dbReference type="SAM" id="MobiDB-lite"/>
    </source>
</evidence>
<dbReference type="PATRIC" id="fig|742734.4.peg.3831"/>
<feature type="transmembrane region" description="Helical" evidence="2">
    <location>
        <begin position="58"/>
        <end position="75"/>
    </location>
</feature>
<feature type="compositionally biased region" description="Basic residues" evidence="1">
    <location>
        <begin position="90"/>
        <end position="109"/>
    </location>
</feature>